<dbReference type="FunFam" id="2.10.25.160:FF:000001">
    <property type="entry name" value="Granulin precursor"/>
    <property type="match status" value="5"/>
</dbReference>
<dbReference type="Pfam" id="PF00396">
    <property type="entry name" value="Granulin"/>
    <property type="match status" value="8"/>
</dbReference>
<dbReference type="InterPro" id="IPR037277">
    <property type="entry name" value="Granulin_sf"/>
</dbReference>
<dbReference type="AlphaFoldDB" id="A0A8C8SUJ5"/>
<dbReference type="InterPro" id="IPR000118">
    <property type="entry name" value="Granulin"/>
</dbReference>
<proteinExistence type="inferred from homology"/>
<evidence type="ECO:0000313" key="8">
    <source>
        <dbReference type="Proteomes" id="UP000694393"/>
    </source>
</evidence>
<evidence type="ECO:0000256" key="3">
    <source>
        <dbReference type="ARBA" id="ARBA00022525"/>
    </source>
</evidence>
<keyword evidence="4" id="KW-1015">Disulfide bond</keyword>
<dbReference type="Ensembl" id="ENSPCET00000025505.1">
    <property type="protein sequence ID" value="ENSPCEP00000024686.1"/>
    <property type="gene ID" value="ENSPCEG00000018640.1"/>
</dbReference>
<dbReference type="GO" id="GO:0005576">
    <property type="term" value="C:extracellular region"/>
    <property type="evidence" value="ECO:0007669"/>
    <property type="project" value="UniProtKB-SubCell"/>
</dbReference>
<dbReference type="SUPFAM" id="SSF57277">
    <property type="entry name" value="Granulin repeat"/>
    <property type="match status" value="7"/>
</dbReference>
<dbReference type="InterPro" id="IPR039036">
    <property type="entry name" value="Granulin_fam"/>
</dbReference>
<dbReference type="Gene3D" id="2.10.25.160">
    <property type="entry name" value="Granulin"/>
    <property type="match status" value="8"/>
</dbReference>
<keyword evidence="8" id="KW-1185">Reference proteome</keyword>
<feature type="domain" description="Granulins" evidence="6">
    <location>
        <begin position="327"/>
        <end position="340"/>
    </location>
</feature>
<protein>
    <submittedName>
        <fullName evidence="7">Granulin precursor</fullName>
    </submittedName>
</protein>
<dbReference type="SMART" id="SM00289">
    <property type="entry name" value="WR1"/>
    <property type="match status" value="5"/>
</dbReference>
<sequence length="767" mass="80737">MILWRVPGKERRTCPPESPAPPPFGQSEGVGGAGDSGVSGGVFGFPTACCCCRCRRSGLGTRCRAGGREEVRSPRMWLLVALWLALSGAVDTLRCPDGRLCQGLDVCCLEPGQDSYTCCPLSLASPHSLPMILARSMADPAGTVCPDGTHCPVEYSCLRTSAGSFGCCPLSEAISCAGGRHCCPRGTHCSVDGKVCFTLPGLPAVGAVQCPDGESECPNDSTCCMMPDGSWGCCPMPQASCCADKIHCCPHATTCDLAHARCLSPAGEQPMGRKVPAQKRAPWLGLPGLLGKITCTDSKSACPGGTTCCQLPSGQFSCCPLQDAVCCWDHIHCCPKGSTCDPASGTCQLPSTPIPWLEKTPARVTATSGGRDVQCDEQTSCPDGNTCCRLATGAWGCCPLVEAVCCQDHLHCCPKGYTCDPASGACQAPSNSLPWLEKTPARVTATSGGRDVQCDEQTSCPDGNTCCRLATGAWGCCPLVEAVCCQDHLHCCPKGYTCDPASGACQAPGNSLPWLEKTPARVTATSGGRDVQCDEQTSCPDGNTCCRLATGAWGCCPLVEAVCCQDHTHCCPKGYTCNLAQGGCKQNLLSTPWVSKAPAHLASAPQSRDVKCDETYSCKDGQTCCKSLTGAWACCHLPNAVCCEDHQHCCPLGYTCNLAAQSCEKQQAMPRAESPSTALLPASPEPSNDVSCDAQHYCHDRQTCCKAASGAWACCPYKKGTCCSDGLHCCPHYFRCSARGLQCKWKWFPRWDAGIFGLPAPRPQPLL</sequence>
<evidence type="ECO:0000259" key="6">
    <source>
        <dbReference type="PROSITE" id="PS00799"/>
    </source>
</evidence>
<keyword evidence="3" id="KW-0964">Secreted</keyword>
<feature type="domain" description="Granulins" evidence="6">
    <location>
        <begin position="643"/>
        <end position="656"/>
    </location>
</feature>
<evidence type="ECO:0000256" key="5">
    <source>
        <dbReference type="SAM" id="MobiDB-lite"/>
    </source>
</evidence>
<feature type="domain" description="Granulins" evidence="6">
    <location>
        <begin position="485"/>
        <end position="498"/>
    </location>
</feature>
<organism evidence="7 8">
    <name type="scientific">Pelusios castaneus</name>
    <name type="common">West African mud turtle</name>
    <dbReference type="NCBI Taxonomy" id="367368"/>
    <lineage>
        <taxon>Eukaryota</taxon>
        <taxon>Metazoa</taxon>
        <taxon>Chordata</taxon>
        <taxon>Craniata</taxon>
        <taxon>Vertebrata</taxon>
        <taxon>Euteleostomi</taxon>
        <taxon>Archelosauria</taxon>
        <taxon>Testudinata</taxon>
        <taxon>Testudines</taxon>
        <taxon>Pleurodira</taxon>
        <taxon>Pelomedusidae</taxon>
        <taxon>Pelusios</taxon>
    </lineage>
</organism>
<evidence type="ECO:0000256" key="4">
    <source>
        <dbReference type="ARBA" id="ARBA00023157"/>
    </source>
</evidence>
<feature type="domain" description="Granulins" evidence="6">
    <location>
        <begin position="406"/>
        <end position="419"/>
    </location>
</feature>
<dbReference type="Proteomes" id="UP000694393">
    <property type="component" value="Unplaced"/>
</dbReference>
<evidence type="ECO:0000256" key="1">
    <source>
        <dbReference type="ARBA" id="ARBA00004613"/>
    </source>
</evidence>
<reference evidence="7" key="2">
    <citation type="submission" date="2025-09" db="UniProtKB">
        <authorList>
            <consortium name="Ensembl"/>
        </authorList>
    </citation>
    <scope>IDENTIFICATION</scope>
</reference>
<evidence type="ECO:0000313" key="7">
    <source>
        <dbReference type="Ensembl" id="ENSPCEP00000024686.1"/>
    </source>
</evidence>
<dbReference type="InterPro" id="IPR006150">
    <property type="entry name" value="Cys_repeat_1"/>
</dbReference>
<reference evidence="7" key="1">
    <citation type="submission" date="2025-08" db="UniProtKB">
        <authorList>
            <consortium name="Ensembl"/>
        </authorList>
    </citation>
    <scope>IDENTIFICATION</scope>
</reference>
<feature type="domain" description="Granulins" evidence="6">
    <location>
        <begin position="242"/>
        <end position="255"/>
    </location>
</feature>
<comment type="similarity">
    <text evidence="2">Belongs to the granulin family.</text>
</comment>
<dbReference type="PANTHER" id="PTHR12274">
    <property type="entry name" value="GRANULIN"/>
    <property type="match status" value="1"/>
</dbReference>
<dbReference type="PANTHER" id="PTHR12274:SF3">
    <property type="entry name" value="PROGRANULIN"/>
    <property type="match status" value="1"/>
</dbReference>
<dbReference type="SMART" id="SM00277">
    <property type="entry name" value="GRAN"/>
    <property type="match status" value="8"/>
</dbReference>
<feature type="region of interest" description="Disordered" evidence="5">
    <location>
        <begin position="1"/>
        <end position="31"/>
    </location>
</feature>
<evidence type="ECO:0000256" key="2">
    <source>
        <dbReference type="ARBA" id="ARBA00010093"/>
    </source>
</evidence>
<dbReference type="PROSITE" id="PS00799">
    <property type="entry name" value="GRANULINS"/>
    <property type="match status" value="7"/>
</dbReference>
<name>A0A8C8SUJ5_9SAUR</name>
<accession>A0A8C8SUJ5</accession>
<comment type="subcellular location">
    <subcellularLocation>
        <location evidence="1">Secreted</location>
    </subcellularLocation>
</comment>
<feature type="domain" description="Granulins" evidence="6">
    <location>
        <begin position="723"/>
        <end position="736"/>
    </location>
</feature>
<feature type="domain" description="Granulins" evidence="6">
    <location>
        <begin position="564"/>
        <end position="577"/>
    </location>
</feature>